<dbReference type="STRING" id="1058.SAMN05421783_12111"/>
<proteinExistence type="predicted"/>
<reference evidence="2" key="1">
    <citation type="submission" date="2016-10" db="EMBL/GenBank/DDBJ databases">
        <authorList>
            <person name="Varghese N."/>
            <person name="Submissions S."/>
        </authorList>
    </citation>
    <scope>NUCLEOTIDE SEQUENCE [LARGE SCALE GENOMIC DNA]</scope>
    <source>
        <strain evidence="2">DSM 217</strain>
    </source>
</reference>
<evidence type="ECO:0000313" key="1">
    <source>
        <dbReference type="EMBL" id="SDX32450.1"/>
    </source>
</evidence>
<dbReference type="EMBL" id="FNNZ01000021">
    <property type="protein sequence ID" value="SDX32450.1"/>
    <property type="molecule type" value="Genomic_DNA"/>
</dbReference>
<organism evidence="1 2">
    <name type="scientific">Thiocapsa roseopersicina</name>
    <dbReference type="NCBI Taxonomy" id="1058"/>
    <lineage>
        <taxon>Bacteria</taxon>
        <taxon>Pseudomonadati</taxon>
        <taxon>Pseudomonadota</taxon>
        <taxon>Gammaproteobacteria</taxon>
        <taxon>Chromatiales</taxon>
        <taxon>Chromatiaceae</taxon>
        <taxon>Thiocapsa</taxon>
    </lineage>
</organism>
<keyword evidence="2" id="KW-1185">Reference proteome</keyword>
<name>A0A1H3ARU0_THIRO</name>
<sequence length="106" mass="11274">MKKRRPINSIAMGIGLIAAALIVDGWLPIGIAIKDAHAVVGRPMTPGSVAGVARRTTRRTIRRSAVYVSTLPAACRTVVIDGTSLYSCGGSYYQSYGGRYAVVYVD</sequence>
<dbReference type="OrthoDB" id="8283662at2"/>
<dbReference type="AlphaFoldDB" id="A0A1H3ARU0"/>
<gene>
    <name evidence="1" type="ORF">SAMN05421783_12111</name>
</gene>
<evidence type="ECO:0000313" key="2">
    <source>
        <dbReference type="Proteomes" id="UP000198816"/>
    </source>
</evidence>
<protein>
    <submittedName>
        <fullName evidence="1">Uncharacterized protein</fullName>
    </submittedName>
</protein>
<accession>A0A1H3ARU0</accession>
<dbReference type="RefSeq" id="WP_093035749.1">
    <property type="nucleotide sequence ID" value="NZ_FNNZ01000021.1"/>
</dbReference>
<dbReference type="Proteomes" id="UP000198816">
    <property type="component" value="Unassembled WGS sequence"/>
</dbReference>